<accession>A0ABW6RUI3</accession>
<dbReference type="InterPro" id="IPR036426">
    <property type="entry name" value="Bulb-type_lectin_dom_sf"/>
</dbReference>
<keyword evidence="4" id="KW-1185">Reference proteome</keyword>
<evidence type="ECO:0000259" key="2">
    <source>
        <dbReference type="PROSITE" id="PS50927"/>
    </source>
</evidence>
<dbReference type="Pfam" id="PF17882">
    <property type="entry name" value="SBD"/>
    <property type="match status" value="1"/>
</dbReference>
<dbReference type="Gene3D" id="2.60.120.260">
    <property type="entry name" value="Galactose-binding domain-like"/>
    <property type="match status" value="1"/>
</dbReference>
<gene>
    <name evidence="3" type="ORF">ACFYXQ_07790</name>
</gene>
<feature type="compositionally biased region" description="Polar residues" evidence="1">
    <location>
        <begin position="375"/>
        <end position="396"/>
    </location>
</feature>
<dbReference type="Gene3D" id="2.90.10.10">
    <property type="entry name" value="Bulb-type lectin domain"/>
    <property type="match status" value="1"/>
</dbReference>
<dbReference type="PROSITE" id="PS50927">
    <property type="entry name" value="BULB_LECTIN"/>
    <property type="match status" value="1"/>
</dbReference>
<feature type="domain" description="Bulb-type lectin" evidence="2">
    <location>
        <begin position="434"/>
        <end position="543"/>
    </location>
</feature>
<evidence type="ECO:0000256" key="1">
    <source>
        <dbReference type="SAM" id="MobiDB-lite"/>
    </source>
</evidence>
<evidence type="ECO:0000313" key="3">
    <source>
        <dbReference type="EMBL" id="MFF3567673.1"/>
    </source>
</evidence>
<dbReference type="EMBL" id="JBIAQY010000002">
    <property type="protein sequence ID" value="MFF3567673.1"/>
    <property type="molecule type" value="Genomic_DNA"/>
</dbReference>
<dbReference type="Proteomes" id="UP001601992">
    <property type="component" value="Unassembled WGS sequence"/>
</dbReference>
<comment type="caution">
    <text evidence="3">The sequence shown here is derived from an EMBL/GenBank/DDBJ whole genome shotgun (WGS) entry which is preliminary data.</text>
</comment>
<evidence type="ECO:0000313" key="4">
    <source>
        <dbReference type="Proteomes" id="UP001601992"/>
    </source>
</evidence>
<organism evidence="3 4">
    <name type="scientific">Nocardia jiangxiensis</name>
    <dbReference type="NCBI Taxonomy" id="282685"/>
    <lineage>
        <taxon>Bacteria</taxon>
        <taxon>Bacillati</taxon>
        <taxon>Actinomycetota</taxon>
        <taxon>Actinomycetes</taxon>
        <taxon>Mycobacteriales</taxon>
        <taxon>Nocardiaceae</taxon>
        <taxon>Nocardia</taxon>
    </lineage>
</organism>
<name>A0ABW6RUI3_9NOCA</name>
<feature type="region of interest" description="Disordered" evidence="1">
    <location>
        <begin position="842"/>
        <end position="864"/>
    </location>
</feature>
<dbReference type="InterPro" id="IPR008979">
    <property type="entry name" value="Galactose-bd-like_sf"/>
</dbReference>
<dbReference type="SUPFAM" id="SSF51110">
    <property type="entry name" value="alpha-D-mannose-specific plant lectins"/>
    <property type="match status" value="1"/>
</dbReference>
<dbReference type="SUPFAM" id="SSF49785">
    <property type="entry name" value="Galactose-binding domain-like"/>
    <property type="match status" value="1"/>
</dbReference>
<feature type="region of interest" description="Disordered" evidence="1">
    <location>
        <begin position="371"/>
        <end position="434"/>
    </location>
</feature>
<dbReference type="InterPro" id="IPR040964">
    <property type="entry name" value="SBD"/>
</dbReference>
<proteinExistence type="predicted"/>
<sequence>MGSVSDEVSAFAFRMWRRARGSTRWEPAARLLVWVGDDDRAVPARLSWVTRDGARSALGFTPDMASCYGHRQDGGEVQELRGELDDRPAPATFAARGYEFDTETTDLDNADAAGRLRILIDDGSAAEPGSVEWSSGSGHACSIVLLSRDVGDLVSGVRASAEHRDADEVAANLLRDSTDKWFAGQRRATLEFQLSEPIAVDHYMLTSANDAPDRDPSAWTLRGSADGRRWRILDTRSGQSFPERHHSRTYRIAEPWSCTHYRLDITGNHGSPHLQLETVRFLVDDGFVGFRHPTGHIPAPYRGTARARASSAASAATLLGGSAAAKSGGTAASTLNNATAALAGDATGSTLSRAATPFATRVLQPLSLRSEQEHTPMQVQESLPTTHGSAPSTPAQLHSAPATPAQLDSSPSTPARADAAPEIRPGESSQWQQGDSWLPLGGVLSMQSLTSPSGRFTALHSPYEPSFAVRDNHTRDRVWISDSPSSSLLCLGPDGDLVAWDHHGNHVWSTGTAWLGVQRLELRDSGELALIDADGAVVWSSGIPDVPAGYAPRPAPRGSTLRRGESLYGQSLTSDDGSTVLFHDGRVARIIVHGRTSHWDEFPGTENVLILDDDGFLYLRDLNGTVLHQISGPGTELVVERGAAELRDDTGNLVWTSCPRSQRPGPVRAPGLAQEAALTAWFSALIGGGHCVAVARDTAPQEILGQLGVTPVTGTWTDLQRHRDATYPDGGTIVAALAVDSHVLLLADDPDLPVTALAPWVATVRQQDEDCGFAAFSVHQDGELVTELREFPHRRKGIRTPEVATALTELVHDLDLRTLLFRTAGIVPDAAELGGELLGGVLSPKPEPESTSAAPLLVSTDGRV</sequence>
<dbReference type="RefSeq" id="WP_387402921.1">
    <property type="nucleotide sequence ID" value="NZ_JBIAQY010000002.1"/>
</dbReference>
<dbReference type="InterPro" id="IPR001480">
    <property type="entry name" value="Bulb-type_lectin_dom"/>
</dbReference>
<reference evidence="3 4" key="1">
    <citation type="submission" date="2024-10" db="EMBL/GenBank/DDBJ databases">
        <title>The Natural Products Discovery Center: Release of the First 8490 Sequenced Strains for Exploring Actinobacteria Biosynthetic Diversity.</title>
        <authorList>
            <person name="Kalkreuter E."/>
            <person name="Kautsar S.A."/>
            <person name="Yang D."/>
            <person name="Bader C.D."/>
            <person name="Teijaro C.N."/>
            <person name="Fluegel L."/>
            <person name="Davis C.M."/>
            <person name="Simpson J.R."/>
            <person name="Lauterbach L."/>
            <person name="Steele A.D."/>
            <person name="Gui C."/>
            <person name="Meng S."/>
            <person name="Li G."/>
            <person name="Viehrig K."/>
            <person name="Ye F."/>
            <person name="Su P."/>
            <person name="Kiefer A.F."/>
            <person name="Nichols A."/>
            <person name="Cepeda A.J."/>
            <person name="Yan W."/>
            <person name="Fan B."/>
            <person name="Jiang Y."/>
            <person name="Adhikari A."/>
            <person name="Zheng C.-J."/>
            <person name="Schuster L."/>
            <person name="Cowan T.M."/>
            <person name="Smanski M.J."/>
            <person name="Chevrette M.G."/>
            <person name="De Carvalho L.P.S."/>
            <person name="Shen B."/>
        </authorList>
    </citation>
    <scope>NUCLEOTIDE SEQUENCE [LARGE SCALE GENOMIC DNA]</scope>
    <source>
        <strain evidence="3 4">NPDC002593</strain>
    </source>
</reference>
<protein>
    <recommendedName>
        <fullName evidence="2">Bulb-type lectin domain-containing protein</fullName>
    </recommendedName>
</protein>